<evidence type="ECO:0000313" key="2">
    <source>
        <dbReference type="Proteomes" id="UP000436088"/>
    </source>
</evidence>
<organism evidence="1 2">
    <name type="scientific">Hibiscus syriacus</name>
    <name type="common">Rose of Sharon</name>
    <dbReference type="NCBI Taxonomy" id="106335"/>
    <lineage>
        <taxon>Eukaryota</taxon>
        <taxon>Viridiplantae</taxon>
        <taxon>Streptophyta</taxon>
        <taxon>Embryophyta</taxon>
        <taxon>Tracheophyta</taxon>
        <taxon>Spermatophyta</taxon>
        <taxon>Magnoliopsida</taxon>
        <taxon>eudicotyledons</taxon>
        <taxon>Gunneridae</taxon>
        <taxon>Pentapetalae</taxon>
        <taxon>rosids</taxon>
        <taxon>malvids</taxon>
        <taxon>Malvales</taxon>
        <taxon>Malvaceae</taxon>
        <taxon>Malvoideae</taxon>
        <taxon>Hibiscus</taxon>
    </lineage>
</organism>
<gene>
    <name evidence="1" type="ORF">F3Y22_tig00006097pilonHSYRG00004</name>
</gene>
<dbReference type="Proteomes" id="UP000436088">
    <property type="component" value="Unassembled WGS sequence"/>
</dbReference>
<protein>
    <recommendedName>
        <fullName evidence="3">NB-ARC domain-containing protein</fullName>
    </recommendedName>
</protein>
<keyword evidence="2" id="KW-1185">Reference proteome</keyword>
<sequence>MVKLIPKKKVAESCLSVAWEKTRSLGRNSAEADHPIKGGEARNLRMSHEELAKMLYKVQQEKKCLIVIDDIWTMRHGSLCALQQDIAYNPHKKVGLDDELIGFLHEPECLNEEQSWSYSNRKHFQGKTNQWTRYGEFREGNDGKMCRSTTGHYCLGLLATKKHLMSGIWCTEISDLLKTNGSAREAASLKILEWEVFIGKKMTCSKNSFPQLKTLLLRDGFRWDEFVTTLRELEIRWMSRAFKTSVEEDGRFLQSPTVPSIAFVN</sequence>
<evidence type="ECO:0000313" key="1">
    <source>
        <dbReference type="EMBL" id="KAE8726826.1"/>
    </source>
</evidence>
<accession>A0A6A3CDH7</accession>
<dbReference type="EMBL" id="VEPZ02000328">
    <property type="protein sequence ID" value="KAE8726826.1"/>
    <property type="molecule type" value="Genomic_DNA"/>
</dbReference>
<dbReference type="AlphaFoldDB" id="A0A6A3CDH7"/>
<evidence type="ECO:0008006" key="3">
    <source>
        <dbReference type="Google" id="ProtNLM"/>
    </source>
</evidence>
<reference evidence="1" key="1">
    <citation type="submission" date="2019-09" db="EMBL/GenBank/DDBJ databases">
        <title>Draft genome information of white flower Hibiscus syriacus.</title>
        <authorList>
            <person name="Kim Y.-M."/>
        </authorList>
    </citation>
    <scope>NUCLEOTIDE SEQUENCE [LARGE SCALE GENOMIC DNA]</scope>
    <source>
        <strain evidence="1">YM2019G1</strain>
    </source>
</reference>
<name>A0A6A3CDH7_HIBSY</name>
<comment type="caution">
    <text evidence="1">The sequence shown here is derived from an EMBL/GenBank/DDBJ whole genome shotgun (WGS) entry which is preliminary data.</text>
</comment>
<proteinExistence type="predicted"/>